<proteinExistence type="predicted"/>
<keyword evidence="1" id="KW-0732">Signal</keyword>
<dbReference type="InterPro" id="IPR009380">
    <property type="entry name" value="DUF1036"/>
</dbReference>
<feature type="signal peptide" evidence="1">
    <location>
        <begin position="1"/>
        <end position="19"/>
    </location>
</feature>
<dbReference type="Pfam" id="PF06282">
    <property type="entry name" value="DUF1036"/>
    <property type="match status" value="1"/>
</dbReference>
<dbReference type="Gene3D" id="2.20.110.10">
    <property type="entry name" value="Histone H3 K4-specific methyltransferase SET7/9 N-terminal domain"/>
    <property type="match status" value="1"/>
</dbReference>
<dbReference type="KEGG" id="aswu:HUW51_01105"/>
<dbReference type="AlphaFoldDB" id="A0A7G7G2K1"/>
<reference evidence="2 3" key="1">
    <citation type="journal article" date="2018" name="Int. J. Syst. Evol. Microbiol.">
        <title>Adhaeribacter swui sp. nov., isolated from wet mud.</title>
        <authorList>
            <person name="Kim D.U."/>
            <person name="Kim K.W."/>
            <person name="Kang M.S."/>
            <person name="Kim J.Y."/>
            <person name="Jang J.H."/>
            <person name="Kim M.K."/>
        </authorList>
    </citation>
    <scope>NUCLEOTIDE SEQUENCE [LARGE SCALE GENOMIC DNA]</scope>
    <source>
        <strain evidence="2 3">KCTC 52873</strain>
        <plasmid evidence="2">unnamed2</plasmid>
    </source>
</reference>
<feature type="chain" id="PRO_5028903526" evidence="1">
    <location>
        <begin position="20"/>
        <end position="417"/>
    </location>
</feature>
<dbReference type="EMBL" id="CP055155">
    <property type="protein sequence ID" value="QNF31385.1"/>
    <property type="molecule type" value="Genomic_DNA"/>
</dbReference>
<evidence type="ECO:0000256" key="1">
    <source>
        <dbReference type="SAM" id="SignalP"/>
    </source>
</evidence>
<protein>
    <submittedName>
        <fullName evidence="2">DUF1036 domain-containing protein</fullName>
    </submittedName>
</protein>
<geneLocation type="plasmid" evidence="2 3">
    <name>unnamed2</name>
</geneLocation>
<evidence type="ECO:0000313" key="2">
    <source>
        <dbReference type="EMBL" id="QNF31385.1"/>
    </source>
</evidence>
<name>A0A7G7G2K1_9BACT</name>
<gene>
    <name evidence="2" type="ORF">HUW51_01105</name>
</gene>
<sequence length="417" mass="46489">MNKLLLALLVSLSFLPCMAQLKVVNPSDYPISLAVGYYADKGLIKGWSTLGWVNIAAHDSTNLLPRGVAGDSFYYYGRVSGCDQVYEGQYGLFIHPTDAFQVSNAASEAPISLTKGVAKVPFVKVDLPANSRNYRLVLPKVNCTQTGKRQGNWTIYLDRDKEETSTPEDASYIRNVKYQNGEPTGIVRDYYYPSKKLQWDGKLLGNNLEIKHGTCFTYDENGKKREEATYQNGQLVGEIRRWNEMGKEVVVRKSYKAVKVLDPQKGYLVSYYNPGKSRTVIPVKLPANTVAWYYEFTASRNQAEVAASQAKFQLLSQLTTLVDETGITKLAVASLSTPPGGSICNVYLMKEVKQADSFEAKKEFYYDREGSRTSLSSAVVPIKSNEAKYVSLGLQNPDNLYGVHYALEVIAIVEESK</sequence>
<dbReference type="Proteomes" id="UP000515237">
    <property type="component" value="Plasmid unnamed2"/>
</dbReference>
<keyword evidence="2" id="KW-0614">Plasmid</keyword>
<accession>A0A7G7G2K1</accession>
<evidence type="ECO:0000313" key="3">
    <source>
        <dbReference type="Proteomes" id="UP000515237"/>
    </source>
</evidence>
<keyword evidence="3" id="KW-1185">Reference proteome</keyword>
<dbReference type="RefSeq" id="WP_185269951.1">
    <property type="nucleotide sequence ID" value="NZ_CP055155.1"/>
</dbReference>
<organism evidence="2 3">
    <name type="scientific">Adhaeribacter swui</name>
    <dbReference type="NCBI Taxonomy" id="2086471"/>
    <lineage>
        <taxon>Bacteria</taxon>
        <taxon>Pseudomonadati</taxon>
        <taxon>Bacteroidota</taxon>
        <taxon>Cytophagia</taxon>
        <taxon>Cytophagales</taxon>
        <taxon>Hymenobacteraceae</taxon>
        <taxon>Adhaeribacter</taxon>
    </lineage>
</organism>